<dbReference type="Pfam" id="PF11783">
    <property type="entry name" value="Cytochrome_cB"/>
    <property type="match status" value="1"/>
</dbReference>
<dbReference type="SUPFAM" id="SSF48695">
    <property type="entry name" value="Multiheme cytochromes"/>
    <property type="match status" value="1"/>
</dbReference>
<organism evidence="1">
    <name type="scientific">marine sediment metagenome</name>
    <dbReference type="NCBI Taxonomy" id="412755"/>
    <lineage>
        <taxon>unclassified sequences</taxon>
        <taxon>metagenomes</taxon>
        <taxon>ecological metagenomes</taxon>
    </lineage>
</organism>
<dbReference type="EMBL" id="BARS01006730">
    <property type="protein sequence ID" value="GAF72835.1"/>
    <property type="molecule type" value="Genomic_DNA"/>
</dbReference>
<protein>
    <submittedName>
        <fullName evidence="1">Uncharacterized protein</fullName>
    </submittedName>
</protein>
<proteinExistence type="predicted"/>
<feature type="non-terminal residue" evidence="1">
    <location>
        <position position="190"/>
    </location>
</feature>
<gene>
    <name evidence="1" type="ORF">S01H1_13058</name>
</gene>
<sequence length="190" mass="21832">MFWDWSKAGKTMKVSQDNPYCITTHHKKKGLLIKKQNIRPDYAWYNGKHRQYLTGDSVNLDGVTYLNSPVGNISDPEARIAPYKLFSGIQPADAKYEYLIIPKLWGGYWKHFDWDRAARDGMKAAGLKYSGKIKFVNTKMYWRVNHEVVPKEHALSCTNCHSYDGVMDFEALGYKGDPAIVGCRSKERTD</sequence>
<evidence type="ECO:0000313" key="1">
    <source>
        <dbReference type="EMBL" id="GAF72835.1"/>
    </source>
</evidence>
<comment type="caution">
    <text evidence="1">The sequence shown here is derived from an EMBL/GenBank/DDBJ whole genome shotgun (WGS) entry which is preliminary data.</text>
</comment>
<dbReference type="AlphaFoldDB" id="X0T9S7"/>
<reference evidence="1" key="1">
    <citation type="journal article" date="2014" name="Front. Microbiol.">
        <title>High frequency of phylogenetically diverse reductive dehalogenase-homologous genes in deep subseafloor sedimentary metagenomes.</title>
        <authorList>
            <person name="Kawai M."/>
            <person name="Futagami T."/>
            <person name="Toyoda A."/>
            <person name="Takaki Y."/>
            <person name="Nishi S."/>
            <person name="Hori S."/>
            <person name="Arai W."/>
            <person name="Tsubouchi T."/>
            <person name="Morono Y."/>
            <person name="Uchiyama I."/>
            <person name="Ito T."/>
            <person name="Fujiyama A."/>
            <person name="Inagaki F."/>
            <person name="Takami H."/>
        </authorList>
    </citation>
    <scope>NUCLEOTIDE SEQUENCE</scope>
    <source>
        <strain evidence="1">Expedition CK06-06</strain>
    </source>
</reference>
<dbReference type="InterPro" id="IPR036280">
    <property type="entry name" value="Multihaem_cyt_sf"/>
</dbReference>
<dbReference type="InterPro" id="IPR024673">
    <property type="entry name" value="Octahem_Cyt_c"/>
</dbReference>
<name>X0T9S7_9ZZZZ</name>
<accession>X0T9S7</accession>